<proteinExistence type="predicted"/>
<dbReference type="Proteomes" id="UP001459277">
    <property type="component" value="Unassembled WGS sequence"/>
</dbReference>
<dbReference type="AlphaFoldDB" id="A0AAW2DSY7"/>
<name>A0AAW2DSY7_9ROSI</name>
<gene>
    <name evidence="2" type="ORF">SO802_000944</name>
</gene>
<feature type="chain" id="PRO_5043363037" evidence="1">
    <location>
        <begin position="19"/>
        <end position="198"/>
    </location>
</feature>
<evidence type="ECO:0000313" key="3">
    <source>
        <dbReference type="Proteomes" id="UP001459277"/>
    </source>
</evidence>
<evidence type="ECO:0000256" key="1">
    <source>
        <dbReference type="SAM" id="SignalP"/>
    </source>
</evidence>
<organism evidence="2 3">
    <name type="scientific">Lithocarpus litseifolius</name>
    <dbReference type="NCBI Taxonomy" id="425828"/>
    <lineage>
        <taxon>Eukaryota</taxon>
        <taxon>Viridiplantae</taxon>
        <taxon>Streptophyta</taxon>
        <taxon>Embryophyta</taxon>
        <taxon>Tracheophyta</taxon>
        <taxon>Spermatophyta</taxon>
        <taxon>Magnoliopsida</taxon>
        <taxon>eudicotyledons</taxon>
        <taxon>Gunneridae</taxon>
        <taxon>Pentapetalae</taxon>
        <taxon>rosids</taxon>
        <taxon>fabids</taxon>
        <taxon>Fagales</taxon>
        <taxon>Fagaceae</taxon>
        <taxon>Lithocarpus</taxon>
    </lineage>
</organism>
<reference evidence="2 3" key="1">
    <citation type="submission" date="2024-01" db="EMBL/GenBank/DDBJ databases">
        <title>A telomere-to-telomere, gap-free genome of sweet tea (Lithocarpus litseifolius).</title>
        <authorList>
            <person name="Zhou J."/>
        </authorList>
    </citation>
    <scope>NUCLEOTIDE SEQUENCE [LARGE SCALE GENOMIC DNA]</scope>
    <source>
        <strain evidence="2">Zhou-2022a</strain>
        <tissue evidence="2">Leaf</tissue>
    </source>
</reference>
<dbReference type="EMBL" id="JAZDWU010000001">
    <property type="protein sequence ID" value="KAL0013875.1"/>
    <property type="molecule type" value="Genomic_DNA"/>
</dbReference>
<feature type="signal peptide" evidence="1">
    <location>
        <begin position="1"/>
        <end position="18"/>
    </location>
</feature>
<evidence type="ECO:0000313" key="2">
    <source>
        <dbReference type="EMBL" id="KAL0013875.1"/>
    </source>
</evidence>
<accession>A0AAW2DSY7</accession>
<comment type="caution">
    <text evidence="2">The sequence shown here is derived from an EMBL/GenBank/DDBJ whole genome shotgun (WGS) entry which is preliminary data.</text>
</comment>
<keyword evidence="3" id="KW-1185">Reference proteome</keyword>
<sequence length="198" mass="21541">MLMALLEVTVSTLLPLRGIGFGKWTRCQKSKCLFGNASYLVFSWERCFWKGALFRMPNVGFVTRPCDGWYTLNSDGSALGNPGGASDGGLIHDSRRRWIKGFTRNIEVGERANGVVTGVVDGGVEVLEALDVMADDFGEVGRGGVRVGRASEGEKMEGVLAGEGFWVRGNGVVEEVEEHWESFRGEVLDCGLEISMAI</sequence>
<keyword evidence="1" id="KW-0732">Signal</keyword>
<protein>
    <submittedName>
        <fullName evidence="2">Uncharacterized protein</fullName>
    </submittedName>
</protein>